<dbReference type="Gene3D" id="2.30.40.10">
    <property type="entry name" value="Urease, subunit C, domain 1"/>
    <property type="match status" value="1"/>
</dbReference>
<reference evidence="3 4" key="1">
    <citation type="submission" date="2020-07" db="EMBL/GenBank/DDBJ databases">
        <authorList>
            <person name="Feng X."/>
        </authorList>
    </citation>
    <scope>NUCLEOTIDE SEQUENCE [LARGE SCALE GENOMIC DNA]</scope>
    <source>
        <strain evidence="3 4">JCM23202</strain>
    </source>
</reference>
<dbReference type="InterPro" id="IPR032466">
    <property type="entry name" value="Metal_Hydrolase"/>
</dbReference>
<dbReference type="Pfam" id="PF01979">
    <property type="entry name" value="Amidohydro_1"/>
    <property type="match status" value="1"/>
</dbReference>
<dbReference type="InterPro" id="IPR011059">
    <property type="entry name" value="Metal-dep_hydrolase_composite"/>
</dbReference>
<feature type="domain" description="Amidohydrolase-related" evidence="2">
    <location>
        <begin position="124"/>
        <end position="488"/>
    </location>
</feature>
<proteinExistence type="predicted"/>
<name>A0A7X1B8Y8_9BACT</name>
<dbReference type="PANTHER" id="PTHR43794:SF11">
    <property type="entry name" value="AMIDOHYDROLASE-RELATED DOMAIN-CONTAINING PROTEIN"/>
    <property type="match status" value="1"/>
</dbReference>
<accession>A0A7X1B8Y8</accession>
<dbReference type="RefSeq" id="WP_185661748.1">
    <property type="nucleotide sequence ID" value="NZ_CAWPOO010000013.1"/>
</dbReference>
<dbReference type="InterPro" id="IPR006680">
    <property type="entry name" value="Amidohydro-rel"/>
</dbReference>
<dbReference type="Proteomes" id="UP000526501">
    <property type="component" value="Unassembled WGS sequence"/>
</dbReference>
<dbReference type="Gene3D" id="3.20.20.140">
    <property type="entry name" value="Metal-dependent hydrolases"/>
    <property type="match status" value="1"/>
</dbReference>
<dbReference type="InterPro" id="IPR050287">
    <property type="entry name" value="MTA/SAH_deaminase"/>
</dbReference>
<comment type="caution">
    <text evidence="3">The sequence shown here is derived from an EMBL/GenBank/DDBJ whole genome shotgun (WGS) entry which is preliminary data.</text>
</comment>
<dbReference type="GO" id="GO:0016810">
    <property type="term" value="F:hydrolase activity, acting on carbon-nitrogen (but not peptide) bonds"/>
    <property type="evidence" value="ECO:0007669"/>
    <property type="project" value="InterPro"/>
</dbReference>
<keyword evidence="1 3" id="KW-0378">Hydrolase</keyword>
<evidence type="ECO:0000313" key="4">
    <source>
        <dbReference type="Proteomes" id="UP000526501"/>
    </source>
</evidence>
<dbReference type="SUPFAM" id="SSF51556">
    <property type="entry name" value="Metallo-dependent hydrolases"/>
    <property type="match status" value="1"/>
</dbReference>
<evidence type="ECO:0000256" key="1">
    <source>
        <dbReference type="ARBA" id="ARBA00022801"/>
    </source>
</evidence>
<sequence>MPSTVNSYVFLEKGRFSKPDDTSGSRRNSFAYFEPAFVRPLVALIQDGSSWALLLLKGRMELSESSHPKLVVENALILDAATPDFAPYYGHLVVATDGRIQKIGQGPAPSYDSVVSRLDAKGQILAPGFVSAHSHLFTSASRGLGEDQSLYGWIVAMTRYTDHCDDEDIYYLSKHGAVDFLRNGITTAYDFTSTGVPFQMEDDGHGTFSQDNYKPITWEQAQFKAKLDAGIRFINSVWLAEMQSKEATFARLEALVNWSNQFQDHPQFLRMALSGTVQWAEKKETAALELEAMQRFGLINQPHFLETPHNIEGQREKFWWYHEAGALSPDLIFGHFIHAGEEIIQTAARCGCGAVWQPTSNGRLASGVADVPCWLKHGMNVGVGLDDQSCTDLSDPFQNMRIGIYTLRATHKDPAAMSARKMLYLHTKGSAETLQIADQVGSLEVGKYADFLLVDPQDPDTGPIHDPISTYVLACSLRNLKGVYVGGERRVIDGKVEHLDARELSSEVHNRINRIRAKVSPDHPLWTHATTPVVANANA</sequence>
<organism evidence="3 4">
    <name type="scientific">Pelagicoccus albus</name>
    <dbReference type="NCBI Taxonomy" id="415222"/>
    <lineage>
        <taxon>Bacteria</taxon>
        <taxon>Pseudomonadati</taxon>
        <taxon>Verrucomicrobiota</taxon>
        <taxon>Opitutia</taxon>
        <taxon>Puniceicoccales</taxon>
        <taxon>Pelagicoccaceae</taxon>
        <taxon>Pelagicoccus</taxon>
    </lineage>
</organism>
<dbReference type="EMBL" id="JACHVC010000013">
    <property type="protein sequence ID" value="MBC2607885.1"/>
    <property type="molecule type" value="Genomic_DNA"/>
</dbReference>
<keyword evidence="4" id="KW-1185">Reference proteome</keyword>
<evidence type="ECO:0000259" key="2">
    <source>
        <dbReference type="Pfam" id="PF01979"/>
    </source>
</evidence>
<dbReference type="SUPFAM" id="SSF51338">
    <property type="entry name" value="Composite domain of metallo-dependent hydrolases"/>
    <property type="match status" value="1"/>
</dbReference>
<gene>
    <name evidence="3" type="ORF">H5P27_17660</name>
</gene>
<evidence type="ECO:0000313" key="3">
    <source>
        <dbReference type="EMBL" id="MBC2607885.1"/>
    </source>
</evidence>
<dbReference type="AlphaFoldDB" id="A0A7X1B8Y8"/>
<dbReference type="PANTHER" id="PTHR43794">
    <property type="entry name" value="AMINOHYDROLASE SSNA-RELATED"/>
    <property type="match status" value="1"/>
</dbReference>
<protein>
    <submittedName>
        <fullName evidence="3">Amidohydrolase family protein</fullName>
    </submittedName>
</protein>